<evidence type="ECO:0000313" key="3">
    <source>
        <dbReference type="EMBL" id="QEZ70350.1"/>
    </source>
</evidence>
<dbReference type="SUPFAM" id="SSF54909">
    <property type="entry name" value="Dimeric alpha+beta barrel"/>
    <property type="match status" value="1"/>
</dbReference>
<name>A0A5P3XJ24_PARBF</name>
<dbReference type="RefSeq" id="WP_021430905.1">
    <property type="nucleotide sequence ID" value="NZ_CP032452.1"/>
</dbReference>
<evidence type="ECO:0000256" key="1">
    <source>
        <dbReference type="ARBA" id="ARBA00007689"/>
    </source>
</evidence>
<evidence type="ECO:0000259" key="2">
    <source>
        <dbReference type="Pfam" id="PF03795"/>
    </source>
</evidence>
<dbReference type="PANTHER" id="PTHR37828">
    <property type="entry name" value="GSR2449 PROTEIN"/>
    <property type="match status" value="1"/>
</dbReference>
<dbReference type="EMBL" id="CP032452">
    <property type="protein sequence ID" value="QEZ70350.1"/>
    <property type="molecule type" value="Genomic_DNA"/>
</dbReference>
<evidence type="ECO:0000313" key="4">
    <source>
        <dbReference type="Proteomes" id="UP000326961"/>
    </source>
</evidence>
<gene>
    <name evidence="3" type="ORF">D4A35_16140</name>
</gene>
<feature type="domain" description="YCII-related" evidence="2">
    <location>
        <begin position="6"/>
        <end position="80"/>
    </location>
</feature>
<dbReference type="InterPro" id="IPR005545">
    <property type="entry name" value="YCII"/>
</dbReference>
<dbReference type="Proteomes" id="UP000326961">
    <property type="component" value="Chromosome"/>
</dbReference>
<dbReference type="AlphaFoldDB" id="A0A5P3XJ24"/>
<protein>
    <submittedName>
        <fullName evidence="3">GTP cyclohydrolase</fullName>
    </submittedName>
</protein>
<dbReference type="PANTHER" id="PTHR37828:SF1">
    <property type="entry name" value="YCII-RELATED DOMAIN-CONTAINING PROTEIN"/>
    <property type="match status" value="1"/>
</dbReference>
<organism evidence="3 4">
    <name type="scientific">Paraclostridium bifermentans</name>
    <name type="common">Clostridium bifermentans</name>
    <dbReference type="NCBI Taxonomy" id="1490"/>
    <lineage>
        <taxon>Bacteria</taxon>
        <taxon>Bacillati</taxon>
        <taxon>Bacillota</taxon>
        <taxon>Clostridia</taxon>
        <taxon>Peptostreptococcales</taxon>
        <taxon>Peptostreptococcaceae</taxon>
        <taxon>Paraclostridium</taxon>
    </lineage>
</organism>
<dbReference type="InterPro" id="IPR011008">
    <property type="entry name" value="Dimeric_a/b-barrel"/>
</dbReference>
<proteinExistence type="inferred from homology"/>
<sequence>MVIVNITYTVELDKIEQKLEEHIEFLNKYYANNKFICSGRKNPRTGGVILCNAYKEEASEIIKEDPFYINKLGNYEIIEFEASKINKELITTQLENL</sequence>
<accession>A0A5P3XJ24</accession>
<reference evidence="3 4" key="1">
    <citation type="submission" date="2018-09" db="EMBL/GenBank/DDBJ databases">
        <title>A clostridial neurotoxin that targets Anopheles mosquitoes.</title>
        <authorList>
            <person name="Contreras E."/>
            <person name="Masuyer G."/>
            <person name="Qureshi N."/>
            <person name="Chawla S."/>
            <person name="Lim H.L."/>
            <person name="Chen J."/>
            <person name="Stenmark P."/>
            <person name="Gill S."/>
        </authorList>
    </citation>
    <scope>NUCLEOTIDE SEQUENCE [LARGE SCALE GENOMIC DNA]</scope>
    <source>
        <strain evidence="3 4">Cbm</strain>
    </source>
</reference>
<dbReference type="GO" id="GO:0016787">
    <property type="term" value="F:hydrolase activity"/>
    <property type="evidence" value="ECO:0007669"/>
    <property type="project" value="UniProtKB-KW"/>
</dbReference>
<comment type="similarity">
    <text evidence="1">Belongs to the YciI family.</text>
</comment>
<dbReference type="Pfam" id="PF03795">
    <property type="entry name" value="YCII"/>
    <property type="match status" value="1"/>
</dbReference>
<keyword evidence="3" id="KW-0378">Hydrolase</keyword>